<dbReference type="EMBL" id="AVCH01000073">
    <property type="protein sequence ID" value="KFN51214.1"/>
    <property type="molecule type" value="Genomic_DNA"/>
</dbReference>
<proteinExistence type="predicted"/>
<reference evidence="4 5" key="1">
    <citation type="submission" date="2013-09" db="EMBL/GenBank/DDBJ databases">
        <title>Genome sequencing of Arenimonas malthae.</title>
        <authorList>
            <person name="Chen F."/>
            <person name="Wang G."/>
        </authorList>
    </citation>
    <scope>NUCLEOTIDE SEQUENCE [LARGE SCALE GENOMIC DNA]</scope>
    <source>
        <strain evidence="4 5">CC-JY-1</strain>
    </source>
</reference>
<evidence type="ECO:0000313" key="4">
    <source>
        <dbReference type="EMBL" id="KFN51214.1"/>
    </source>
</evidence>
<evidence type="ECO:0000256" key="1">
    <source>
        <dbReference type="ARBA" id="ARBA00022679"/>
    </source>
</evidence>
<dbReference type="OrthoDB" id="9796171at2"/>
<evidence type="ECO:0000313" key="5">
    <source>
        <dbReference type="Proteomes" id="UP000029392"/>
    </source>
</evidence>
<dbReference type="Pfam" id="PF13673">
    <property type="entry name" value="Acetyltransf_10"/>
    <property type="match status" value="1"/>
</dbReference>
<dbReference type="RefSeq" id="WP_043801311.1">
    <property type="nucleotide sequence ID" value="NZ_AVCH01000073.1"/>
</dbReference>
<dbReference type="STRING" id="1384054.N790_04875"/>
<organism evidence="4 5">
    <name type="scientific">Arenimonas malthae CC-JY-1</name>
    <dbReference type="NCBI Taxonomy" id="1384054"/>
    <lineage>
        <taxon>Bacteria</taxon>
        <taxon>Pseudomonadati</taxon>
        <taxon>Pseudomonadota</taxon>
        <taxon>Gammaproteobacteria</taxon>
        <taxon>Lysobacterales</taxon>
        <taxon>Lysobacteraceae</taxon>
        <taxon>Arenimonas</taxon>
    </lineage>
</organism>
<dbReference type="GO" id="GO:0016747">
    <property type="term" value="F:acyltransferase activity, transferring groups other than amino-acyl groups"/>
    <property type="evidence" value="ECO:0007669"/>
    <property type="project" value="InterPro"/>
</dbReference>
<dbReference type="PANTHER" id="PTHR43877:SF1">
    <property type="entry name" value="ACETYLTRANSFERASE"/>
    <property type="match status" value="1"/>
</dbReference>
<dbReference type="InterPro" id="IPR016181">
    <property type="entry name" value="Acyl_CoA_acyltransferase"/>
</dbReference>
<dbReference type="Gene3D" id="3.40.630.30">
    <property type="match status" value="1"/>
</dbReference>
<sequence>MIPTDFRIEPADYQADLKDLREVRETVFILEQKVPEDEEWDDLDPRSHHVIARDDHGRPIGTGRLTPEHKIGRMAVLKEWRQRGVGDALLVALMDKARSLGWTEVSLNAQVSAEAFYARHGFQPYGERFMEAGIEHQAMRRALEPLAGPERYPARAREASVPSTEFDSLSAATEATLAVVRAARRELVLFSRDLDPVLYSQPAVLEAFKEFAIAGRGGVVRILLLDPAAVQGQGHPLLTLAQRMTSVFQFRTPTDDVDLQYPSAFLANDRDGYLFRQLGSRWEGDWSPANPARTRQLVDHFGRVWERSRGVTEFRALGI</sequence>
<keyword evidence="5" id="KW-1185">Reference proteome</keyword>
<dbReference type="PROSITE" id="PS51186">
    <property type="entry name" value="GNAT"/>
    <property type="match status" value="1"/>
</dbReference>
<dbReference type="AlphaFoldDB" id="A0A091BK82"/>
<comment type="caution">
    <text evidence="4">The sequence shown here is derived from an EMBL/GenBank/DDBJ whole genome shotgun (WGS) entry which is preliminary data.</text>
</comment>
<dbReference type="InterPro" id="IPR050832">
    <property type="entry name" value="Bact_Acetyltransf"/>
</dbReference>
<evidence type="ECO:0000259" key="3">
    <source>
        <dbReference type="PROSITE" id="PS51186"/>
    </source>
</evidence>
<dbReference type="SUPFAM" id="SSF55729">
    <property type="entry name" value="Acyl-CoA N-acyltransferases (Nat)"/>
    <property type="match status" value="1"/>
</dbReference>
<dbReference type="eggNOG" id="COG2153">
    <property type="taxonomic scope" value="Bacteria"/>
</dbReference>
<dbReference type="InterPro" id="IPR000182">
    <property type="entry name" value="GNAT_dom"/>
</dbReference>
<dbReference type="PANTHER" id="PTHR43877">
    <property type="entry name" value="AMINOALKYLPHOSPHONATE N-ACETYLTRANSFERASE-RELATED-RELATED"/>
    <property type="match status" value="1"/>
</dbReference>
<evidence type="ECO:0000256" key="2">
    <source>
        <dbReference type="ARBA" id="ARBA00023315"/>
    </source>
</evidence>
<keyword evidence="2" id="KW-0012">Acyltransferase</keyword>
<dbReference type="CDD" id="cd04301">
    <property type="entry name" value="NAT_SF"/>
    <property type="match status" value="1"/>
</dbReference>
<feature type="domain" description="N-acetyltransferase" evidence="3">
    <location>
        <begin position="6"/>
        <end position="144"/>
    </location>
</feature>
<dbReference type="PATRIC" id="fig|1384054.3.peg.836"/>
<gene>
    <name evidence="4" type="ORF">N790_04875</name>
</gene>
<dbReference type="Pfam" id="PF25559">
    <property type="entry name" value="DUF7931"/>
    <property type="match status" value="1"/>
</dbReference>
<accession>A0A091BK82</accession>
<keyword evidence="1" id="KW-0808">Transferase</keyword>
<dbReference type="Proteomes" id="UP000029392">
    <property type="component" value="Unassembled WGS sequence"/>
</dbReference>
<name>A0A091BK82_9GAMM</name>
<protein>
    <recommendedName>
        <fullName evidence="3">N-acetyltransferase domain-containing protein</fullName>
    </recommendedName>
</protein>
<dbReference type="InterPro" id="IPR057691">
    <property type="entry name" value="DUF7931"/>
</dbReference>